<dbReference type="PANTHER" id="PTHR47514">
    <property type="entry name" value="TRANSKETOLASE N-TERMINAL SECTION-RELATED"/>
    <property type="match status" value="1"/>
</dbReference>
<feature type="domain" description="Transketolase N-terminal" evidence="6">
    <location>
        <begin position="10"/>
        <end position="259"/>
    </location>
</feature>
<evidence type="ECO:0000256" key="5">
    <source>
        <dbReference type="ARBA" id="ARBA00023052"/>
    </source>
</evidence>
<dbReference type="RefSeq" id="WP_020073747.1">
    <property type="nucleotide sequence ID" value="NZ_JBKWRC010000003.1"/>
</dbReference>
<dbReference type="CDD" id="cd02012">
    <property type="entry name" value="TPP_TK"/>
    <property type="match status" value="1"/>
</dbReference>
<dbReference type="PANTHER" id="PTHR47514:SF1">
    <property type="entry name" value="TRANSKETOLASE N-TERMINAL SECTION-RELATED"/>
    <property type="match status" value="1"/>
</dbReference>
<dbReference type="InterPro" id="IPR029061">
    <property type="entry name" value="THDP-binding"/>
</dbReference>
<accession>A0A928KTF8</accession>
<comment type="similarity">
    <text evidence="2">Belongs to the transketolase family.</text>
</comment>
<name>A0A928KTF8_9FIRM</name>
<evidence type="ECO:0000313" key="7">
    <source>
        <dbReference type="EMBL" id="MBE6834230.1"/>
    </source>
</evidence>
<keyword evidence="5" id="KW-0786">Thiamine pyrophosphate</keyword>
<dbReference type="PROSITE" id="PS00801">
    <property type="entry name" value="TRANSKETOLASE_1"/>
    <property type="match status" value="1"/>
</dbReference>
<evidence type="ECO:0000256" key="4">
    <source>
        <dbReference type="ARBA" id="ARBA00022723"/>
    </source>
</evidence>
<dbReference type="SUPFAM" id="SSF52518">
    <property type="entry name" value="Thiamin diphosphate-binding fold (THDP-binding)"/>
    <property type="match status" value="1"/>
</dbReference>
<proteinExistence type="inferred from homology"/>
<dbReference type="Gene3D" id="3.40.50.970">
    <property type="match status" value="1"/>
</dbReference>
<comment type="caution">
    <text evidence="7">The sequence shown here is derived from an EMBL/GenBank/DDBJ whole genome shotgun (WGS) entry which is preliminary data.</text>
</comment>
<dbReference type="EMBL" id="SVNY01000006">
    <property type="protein sequence ID" value="MBE6834230.1"/>
    <property type="molecule type" value="Genomic_DNA"/>
</dbReference>
<dbReference type="InterPro" id="IPR005474">
    <property type="entry name" value="Transketolase_N"/>
</dbReference>
<evidence type="ECO:0000259" key="6">
    <source>
        <dbReference type="Pfam" id="PF00456"/>
    </source>
</evidence>
<dbReference type="AlphaFoldDB" id="A0A928KTF8"/>
<gene>
    <name evidence="7" type="ORF">E7512_11755</name>
</gene>
<evidence type="ECO:0000256" key="2">
    <source>
        <dbReference type="ARBA" id="ARBA00007131"/>
    </source>
</evidence>
<reference evidence="7" key="1">
    <citation type="submission" date="2019-04" db="EMBL/GenBank/DDBJ databases">
        <title>Evolution of Biomass-Degrading Anaerobic Consortia Revealed by Metagenomics.</title>
        <authorList>
            <person name="Peng X."/>
        </authorList>
    </citation>
    <scope>NUCLEOTIDE SEQUENCE</scope>
    <source>
        <strain evidence="7">SIG551</strain>
    </source>
</reference>
<protein>
    <submittedName>
        <fullName evidence="7">Transketolase</fullName>
    </submittedName>
</protein>
<dbReference type="InterPro" id="IPR049557">
    <property type="entry name" value="Transketolase_CS"/>
</dbReference>
<dbReference type="Pfam" id="PF00456">
    <property type="entry name" value="Transketolase_N"/>
    <property type="match status" value="1"/>
</dbReference>
<dbReference type="Proteomes" id="UP000754750">
    <property type="component" value="Unassembled WGS sequence"/>
</dbReference>
<dbReference type="GO" id="GO:0046872">
    <property type="term" value="F:metal ion binding"/>
    <property type="evidence" value="ECO:0007669"/>
    <property type="project" value="UniProtKB-KW"/>
</dbReference>
<keyword evidence="4" id="KW-0479">Metal-binding</keyword>
<keyword evidence="3" id="KW-0808">Transferase</keyword>
<dbReference type="GO" id="GO:0016740">
    <property type="term" value="F:transferase activity"/>
    <property type="evidence" value="ECO:0007669"/>
    <property type="project" value="UniProtKB-KW"/>
</dbReference>
<evidence type="ECO:0000256" key="3">
    <source>
        <dbReference type="ARBA" id="ARBA00022679"/>
    </source>
</evidence>
<sequence>MVNLQEKAWQIRQEVVTLIHRAGSGHIGGDMSVTDILVALYYKHMNCSPENQNDLNRDRFILSKGHCVEALYCILADRGYFPKSDLDNYSGYLSKYIGHPSDKVNGVEIGSGSLGHGLSYSIGMALAGKMDGAPYRVYTVMGDGELAEGSVWEGAMAAAHYKLDNLTAFVDRNRLQISGSTETVMAQDSQEERWRAFGWHVLSVDGNSTKALDFALQEAKQVKGRPTMIIANTTKGCGVSFMENQAAWHHKSLDDEHYEIAMRELEQRRAAAHEQDCE</sequence>
<evidence type="ECO:0000256" key="1">
    <source>
        <dbReference type="ARBA" id="ARBA00001964"/>
    </source>
</evidence>
<comment type="cofactor">
    <cofactor evidence="1">
        <name>thiamine diphosphate</name>
        <dbReference type="ChEBI" id="CHEBI:58937"/>
    </cofactor>
</comment>
<organism evidence="7 8">
    <name type="scientific">Faecalispora sporosphaeroides</name>
    <dbReference type="NCBI Taxonomy" id="1549"/>
    <lineage>
        <taxon>Bacteria</taxon>
        <taxon>Bacillati</taxon>
        <taxon>Bacillota</taxon>
        <taxon>Clostridia</taxon>
        <taxon>Eubacteriales</taxon>
        <taxon>Oscillospiraceae</taxon>
        <taxon>Faecalispora</taxon>
    </lineage>
</organism>
<evidence type="ECO:0000313" key="8">
    <source>
        <dbReference type="Proteomes" id="UP000754750"/>
    </source>
</evidence>